<dbReference type="Proteomes" id="UP001348265">
    <property type="component" value="Unassembled WGS sequence"/>
</dbReference>
<dbReference type="EMBL" id="JAVFKM010000003">
    <property type="protein sequence ID" value="MEF3112915.1"/>
    <property type="molecule type" value="Genomic_DNA"/>
</dbReference>
<sequence length="216" mass="23123">MLIMDAVMETYDTVDFARWPAAAPSEDRLLVLSGEMSLRQVGTAIAVLTSGHEDDASGHGDDNGAPAPAAGAEAVAVARHLEHLLSLDLATAPGGIRLKDTTTGTVISPGCCFGLENWHDWYDLLNGDDLWLGHDPTARIEHEGPLVRIWPDTEASASGPIELPLAELPALLQTVHDDIKGFLTLVEQWVHGYAPALAPAVIAKLHEDWCGDARTQ</sequence>
<dbReference type="RefSeq" id="WP_331785746.1">
    <property type="nucleotide sequence ID" value="NZ_JAVFKM010000003.1"/>
</dbReference>
<reference evidence="1 2" key="1">
    <citation type="submission" date="2023-08" db="EMBL/GenBank/DDBJ databases">
        <authorList>
            <person name="Sharma P."/>
            <person name="Verma V."/>
            <person name="Mohan M.K."/>
            <person name="Dubey A.K."/>
        </authorList>
    </citation>
    <scope>NUCLEOTIDE SEQUENCE [LARGE SCALE GENOMIC DNA]</scope>
    <source>
        <strain evidence="1 2">ADP4</strain>
    </source>
</reference>
<evidence type="ECO:0000313" key="2">
    <source>
        <dbReference type="Proteomes" id="UP001348265"/>
    </source>
</evidence>
<name>A0ABU7WN27_9ACTN</name>
<organism evidence="1 2">
    <name type="scientific">Streptomyces chrestomyceticus</name>
    <dbReference type="NCBI Taxonomy" id="68185"/>
    <lineage>
        <taxon>Bacteria</taxon>
        <taxon>Bacillati</taxon>
        <taxon>Actinomycetota</taxon>
        <taxon>Actinomycetes</taxon>
        <taxon>Kitasatosporales</taxon>
        <taxon>Streptomycetaceae</taxon>
        <taxon>Streptomyces</taxon>
    </lineage>
</organism>
<keyword evidence="2" id="KW-1185">Reference proteome</keyword>
<protein>
    <submittedName>
        <fullName evidence="1">Uncharacterized protein</fullName>
    </submittedName>
</protein>
<accession>A0ABU7WN27</accession>
<proteinExistence type="predicted"/>
<comment type="caution">
    <text evidence="1">The sequence shown here is derived from an EMBL/GenBank/DDBJ whole genome shotgun (WGS) entry which is preliminary data.</text>
</comment>
<evidence type="ECO:0000313" key="1">
    <source>
        <dbReference type="EMBL" id="MEF3112915.1"/>
    </source>
</evidence>
<gene>
    <name evidence="1" type="ORF">RB636_06825</name>
</gene>